<reference evidence="4" key="2">
    <citation type="submission" date="2015-01" db="EMBL/GenBank/DDBJ databases">
        <title>Evolutionary Origins and Diversification of the Mycorrhizal Mutualists.</title>
        <authorList>
            <consortium name="DOE Joint Genome Institute"/>
            <consortium name="Mycorrhizal Genomics Consortium"/>
            <person name="Kohler A."/>
            <person name="Kuo A."/>
            <person name="Nagy L.G."/>
            <person name="Floudas D."/>
            <person name="Copeland A."/>
            <person name="Barry K.W."/>
            <person name="Cichocki N."/>
            <person name="Veneault-Fourrey C."/>
            <person name="LaButti K."/>
            <person name="Lindquist E.A."/>
            <person name="Lipzen A."/>
            <person name="Lundell T."/>
            <person name="Morin E."/>
            <person name="Murat C."/>
            <person name="Riley R."/>
            <person name="Ohm R."/>
            <person name="Sun H."/>
            <person name="Tunlid A."/>
            <person name="Henrissat B."/>
            <person name="Grigoriev I.V."/>
            <person name="Hibbett D.S."/>
            <person name="Martin F."/>
        </authorList>
    </citation>
    <scope>NUCLEOTIDE SEQUENCE [LARGE SCALE GENOMIC DNA]</scope>
    <source>
        <strain evidence="4">Zn</strain>
    </source>
</reference>
<dbReference type="InterPro" id="IPR015943">
    <property type="entry name" value="WD40/YVTN_repeat-like_dom_sf"/>
</dbReference>
<name>A0A0C3DA80_OIDMZ</name>
<dbReference type="OrthoDB" id="64353at2759"/>
<organism evidence="3 4">
    <name type="scientific">Oidiodendron maius (strain Zn)</name>
    <dbReference type="NCBI Taxonomy" id="913774"/>
    <lineage>
        <taxon>Eukaryota</taxon>
        <taxon>Fungi</taxon>
        <taxon>Dikarya</taxon>
        <taxon>Ascomycota</taxon>
        <taxon>Pezizomycotina</taxon>
        <taxon>Leotiomycetes</taxon>
        <taxon>Leotiomycetes incertae sedis</taxon>
        <taxon>Myxotrichaceae</taxon>
        <taxon>Oidiodendron</taxon>
    </lineage>
</organism>
<dbReference type="Gene3D" id="2.130.10.10">
    <property type="entry name" value="YVTN repeat-like/Quinoprotein amine dehydrogenase"/>
    <property type="match status" value="1"/>
</dbReference>
<feature type="compositionally biased region" description="Polar residues" evidence="1">
    <location>
        <begin position="490"/>
        <end position="502"/>
    </location>
</feature>
<reference evidence="3 4" key="1">
    <citation type="submission" date="2014-04" db="EMBL/GenBank/DDBJ databases">
        <authorList>
            <consortium name="DOE Joint Genome Institute"/>
            <person name="Kuo A."/>
            <person name="Martino E."/>
            <person name="Perotto S."/>
            <person name="Kohler A."/>
            <person name="Nagy L.G."/>
            <person name="Floudas D."/>
            <person name="Copeland A."/>
            <person name="Barry K.W."/>
            <person name="Cichocki N."/>
            <person name="Veneault-Fourrey C."/>
            <person name="LaButti K."/>
            <person name="Lindquist E.A."/>
            <person name="Lipzen A."/>
            <person name="Lundell T."/>
            <person name="Morin E."/>
            <person name="Murat C."/>
            <person name="Sun H."/>
            <person name="Tunlid A."/>
            <person name="Henrissat B."/>
            <person name="Grigoriev I.V."/>
            <person name="Hibbett D.S."/>
            <person name="Martin F."/>
            <person name="Nordberg H.P."/>
            <person name="Cantor M.N."/>
            <person name="Hua S.X."/>
        </authorList>
    </citation>
    <scope>NUCLEOTIDE SEQUENCE [LARGE SCALE GENOMIC DNA]</scope>
    <source>
        <strain evidence="3 4">Zn</strain>
    </source>
</reference>
<evidence type="ECO:0000313" key="4">
    <source>
        <dbReference type="Proteomes" id="UP000054321"/>
    </source>
</evidence>
<dbReference type="Proteomes" id="UP000054321">
    <property type="component" value="Unassembled WGS sequence"/>
</dbReference>
<feature type="domain" description="DUF2415" evidence="2">
    <location>
        <begin position="306"/>
        <end position="345"/>
    </location>
</feature>
<dbReference type="InParanoid" id="A0A0C3DA80"/>
<feature type="region of interest" description="Disordered" evidence="1">
    <location>
        <begin position="551"/>
        <end position="597"/>
    </location>
</feature>
<dbReference type="InterPro" id="IPR019417">
    <property type="entry name" value="DUF2415"/>
</dbReference>
<feature type="compositionally biased region" description="Polar residues" evidence="1">
    <location>
        <begin position="555"/>
        <end position="566"/>
    </location>
</feature>
<dbReference type="HOGENOM" id="CLU_012621_1_1_1"/>
<accession>A0A0C3DA80</accession>
<proteinExistence type="predicted"/>
<dbReference type="PANTHER" id="PTHR43991">
    <property type="entry name" value="WD REPEAT PROTEIN (AFU_ORTHOLOGUE AFUA_8G05640)-RELATED"/>
    <property type="match status" value="1"/>
</dbReference>
<evidence type="ECO:0000259" key="2">
    <source>
        <dbReference type="Pfam" id="PF10313"/>
    </source>
</evidence>
<feature type="compositionally biased region" description="Basic and acidic residues" evidence="1">
    <location>
        <begin position="503"/>
        <end position="515"/>
    </location>
</feature>
<evidence type="ECO:0000256" key="1">
    <source>
        <dbReference type="SAM" id="MobiDB-lite"/>
    </source>
</evidence>
<dbReference type="InterPro" id="IPR036322">
    <property type="entry name" value="WD40_repeat_dom_sf"/>
</dbReference>
<sequence length="636" mass="71567">MAVKDESFHWQLRSVISSPEQDVVYYPNGSDVYALYTRTREREIVTRLPFSPRCLVASNGWLCCGGEPGHYTAIPLNDWNTDLDFSISLDADPDARLPLDLDPARRSTPRDISSVSRRSRAHNHPLLAHVKCVGKEINNCITLWFPSPNLSERVYDCPVAVISNNDKTISIVNLEDPEAEVLEKLAYPDCVNRAVISPDGELLVAILDDPFLYVHQRKPAPKVLARNPERAYEWSLVCRLQLESQKQSDQSILRGSFAASFSKSGKYLAVGTQYGIISIFDTETLMQEDSKPLVIFTTSRPMQSDGAVRSMEFSPGPFDLLAWTEASGRAGVADVRDLFISRQLLMVDCRLDGIERVSVSERSADPVIDPRLRSFRSLRAESPGNSTPDYLSLDFERRQLRNLTQEVLERHHSPLTPEEMDILQAHRIARRYRDAEAEGSDPPNWSPWTGEPRTSTTESPANGEGSSSSERRISTTGLPAALRDFVNPDRATSSSFRSFINERNQDPEGGTRRESQTLTLVDTSNDIERLTITPPPPPQPPWAEFAALARARSPQLPTSAQSSRLAQRQEERRQVEERRQTGERRYSHRPRPRQTWRGIDDMGLGNFDENVILRGVLRTGPANTMGCCWSPDGRIL</sequence>
<dbReference type="STRING" id="913774.A0A0C3DA80"/>
<dbReference type="AlphaFoldDB" id="A0A0C3DA80"/>
<dbReference type="PANTHER" id="PTHR43991:SF9">
    <property type="entry name" value="DUF2415 DOMAIN-CONTAINING PROTEIN"/>
    <property type="match status" value="1"/>
</dbReference>
<protein>
    <recommendedName>
        <fullName evidence="2">DUF2415 domain-containing protein</fullName>
    </recommendedName>
</protein>
<dbReference type="SUPFAM" id="SSF50978">
    <property type="entry name" value="WD40 repeat-like"/>
    <property type="match status" value="1"/>
</dbReference>
<dbReference type="Pfam" id="PF10313">
    <property type="entry name" value="DUF2415"/>
    <property type="match status" value="1"/>
</dbReference>
<dbReference type="EMBL" id="KN832870">
    <property type="protein sequence ID" value="KIN08244.1"/>
    <property type="molecule type" value="Genomic_DNA"/>
</dbReference>
<gene>
    <name evidence="3" type="ORF">OIDMADRAFT_37479</name>
</gene>
<keyword evidence="4" id="KW-1185">Reference proteome</keyword>
<feature type="compositionally biased region" description="Basic and acidic residues" evidence="1">
    <location>
        <begin position="567"/>
        <end position="585"/>
    </location>
</feature>
<evidence type="ECO:0000313" key="3">
    <source>
        <dbReference type="EMBL" id="KIN08244.1"/>
    </source>
</evidence>
<feature type="region of interest" description="Disordered" evidence="1">
    <location>
        <begin position="433"/>
        <end position="522"/>
    </location>
</feature>